<dbReference type="EMBL" id="JAINUF010000018">
    <property type="protein sequence ID" value="KAJ8338107.1"/>
    <property type="molecule type" value="Genomic_DNA"/>
</dbReference>
<feature type="transmembrane region" description="Helical" evidence="1">
    <location>
        <begin position="75"/>
        <end position="96"/>
    </location>
</feature>
<keyword evidence="1" id="KW-1133">Transmembrane helix</keyword>
<proteinExistence type="predicted"/>
<protein>
    <submittedName>
        <fullName evidence="2">Uncharacterized protein</fullName>
    </submittedName>
</protein>
<gene>
    <name evidence="2" type="ORF">SKAU_G00370730</name>
</gene>
<keyword evidence="1" id="KW-0472">Membrane</keyword>
<sequence length="113" mass="12254">MEVELNLIGLICLSLPDSPLPSSRALQYSDRIQTRNRRSAAAQKRTVNFEPGGGGLIQCTDRGQSLRGRRTHSDVATMGIPAIAFTLTLLFGVTTAQPDHRTGMPALRGRGHE</sequence>
<name>A0A9Q1EG27_SYNKA</name>
<dbReference type="Proteomes" id="UP001152622">
    <property type="component" value="Chromosome 18"/>
</dbReference>
<accession>A0A9Q1EG27</accession>
<organism evidence="2 3">
    <name type="scientific">Synaphobranchus kaupii</name>
    <name type="common">Kaup's arrowtooth eel</name>
    <dbReference type="NCBI Taxonomy" id="118154"/>
    <lineage>
        <taxon>Eukaryota</taxon>
        <taxon>Metazoa</taxon>
        <taxon>Chordata</taxon>
        <taxon>Craniata</taxon>
        <taxon>Vertebrata</taxon>
        <taxon>Euteleostomi</taxon>
        <taxon>Actinopterygii</taxon>
        <taxon>Neopterygii</taxon>
        <taxon>Teleostei</taxon>
        <taxon>Anguilliformes</taxon>
        <taxon>Synaphobranchidae</taxon>
        <taxon>Synaphobranchus</taxon>
    </lineage>
</organism>
<evidence type="ECO:0000313" key="3">
    <source>
        <dbReference type="Proteomes" id="UP001152622"/>
    </source>
</evidence>
<reference evidence="2" key="1">
    <citation type="journal article" date="2023" name="Science">
        <title>Genome structures resolve the early diversification of teleost fishes.</title>
        <authorList>
            <person name="Parey E."/>
            <person name="Louis A."/>
            <person name="Montfort J."/>
            <person name="Bouchez O."/>
            <person name="Roques C."/>
            <person name="Iampietro C."/>
            <person name="Lluch J."/>
            <person name="Castinel A."/>
            <person name="Donnadieu C."/>
            <person name="Desvignes T."/>
            <person name="Floi Bucao C."/>
            <person name="Jouanno E."/>
            <person name="Wen M."/>
            <person name="Mejri S."/>
            <person name="Dirks R."/>
            <person name="Jansen H."/>
            <person name="Henkel C."/>
            <person name="Chen W.J."/>
            <person name="Zahm M."/>
            <person name="Cabau C."/>
            <person name="Klopp C."/>
            <person name="Thompson A.W."/>
            <person name="Robinson-Rechavi M."/>
            <person name="Braasch I."/>
            <person name="Lecointre G."/>
            <person name="Bobe J."/>
            <person name="Postlethwait J.H."/>
            <person name="Berthelot C."/>
            <person name="Roest Crollius H."/>
            <person name="Guiguen Y."/>
        </authorList>
    </citation>
    <scope>NUCLEOTIDE SEQUENCE</scope>
    <source>
        <strain evidence="2">WJC10195</strain>
    </source>
</reference>
<comment type="caution">
    <text evidence="2">The sequence shown here is derived from an EMBL/GenBank/DDBJ whole genome shotgun (WGS) entry which is preliminary data.</text>
</comment>
<keyword evidence="1" id="KW-0812">Transmembrane</keyword>
<evidence type="ECO:0000256" key="1">
    <source>
        <dbReference type="SAM" id="Phobius"/>
    </source>
</evidence>
<evidence type="ECO:0000313" key="2">
    <source>
        <dbReference type="EMBL" id="KAJ8338107.1"/>
    </source>
</evidence>
<keyword evidence="3" id="KW-1185">Reference proteome</keyword>
<dbReference type="AlphaFoldDB" id="A0A9Q1EG27"/>